<dbReference type="InterPro" id="IPR009057">
    <property type="entry name" value="Homeodomain-like_sf"/>
</dbReference>
<dbReference type="RefSeq" id="WP_137247389.1">
    <property type="nucleotide sequence ID" value="NZ_SZQA01000010.1"/>
</dbReference>
<evidence type="ECO:0000313" key="8">
    <source>
        <dbReference type="Proteomes" id="UP000308705"/>
    </source>
</evidence>
<feature type="domain" description="HTH tetR-type" evidence="6">
    <location>
        <begin position="22"/>
        <end position="82"/>
    </location>
</feature>
<protein>
    <submittedName>
        <fullName evidence="7">TetR/AcrR family transcriptional regulator</fullName>
    </submittedName>
</protein>
<evidence type="ECO:0000256" key="5">
    <source>
        <dbReference type="SAM" id="MobiDB-lite"/>
    </source>
</evidence>
<dbReference type="EMBL" id="SZQA01000010">
    <property type="protein sequence ID" value="TKK88662.1"/>
    <property type="molecule type" value="Genomic_DNA"/>
</dbReference>
<dbReference type="Pfam" id="PF02909">
    <property type="entry name" value="TetR_C_1"/>
    <property type="match status" value="1"/>
</dbReference>
<keyword evidence="1" id="KW-0805">Transcription regulation</keyword>
<evidence type="ECO:0000256" key="2">
    <source>
        <dbReference type="ARBA" id="ARBA00023125"/>
    </source>
</evidence>
<dbReference type="PANTHER" id="PTHR30055">
    <property type="entry name" value="HTH-TYPE TRANSCRIPTIONAL REGULATOR RUTR"/>
    <property type="match status" value="1"/>
</dbReference>
<dbReference type="Gene3D" id="1.10.357.10">
    <property type="entry name" value="Tetracycline Repressor, domain 2"/>
    <property type="match status" value="1"/>
</dbReference>
<dbReference type="PROSITE" id="PS50977">
    <property type="entry name" value="HTH_TETR_2"/>
    <property type="match status" value="1"/>
</dbReference>
<evidence type="ECO:0000259" key="6">
    <source>
        <dbReference type="PROSITE" id="PS50977"/>
    </source>
</evidence>
<organism evidence="7 8">
    <name type="scientific">Herbidospora galbida</name>
    <dbReference type="NCBI Taxonomy" id="2575442"/>
    <lineage>
        <taxon>Bacteria</taxon>
        <taxon>Bacillati</taxon>
        <taxon>Actinomycetota</taxon>
        <taxon>Actinomycetes</taxon>
        <taxon>Streptosporangiales</taxon>
        <taxon>Streptosporangiaceae</taxon>
        <taxon>Herbidospora</taxon>
    </lineage>
</organism>
<dbReference type="GO" id="GO:0000976">
    <property type="term" value="F:transcription cis-regulatory region binding"/>
    <property type="evidence" value="ECO:0007669"/>
    <property type="project" value="TreeGrafter"/>
</dbReference>
<dbReference type="AlphaFoldDB" id="A0A4U3MJC4"/>
<dbReference type="PANTHER" id="PTHR30055:SF151">
    <property type="entry name" value="TRANSCRIPTIONAL REGULATORY PROTEIN"/>
    <property type="match status" value="1"/>
</dbReference>
<reference evidence="7 8" key="1">
    <citation type="submission" date="2019-04" db="EMBL/GenBank/DDBJ databases">
        <title>Herbidospora sp. NEAU-GS14.nov., a novel actinomycete isolated from soil.</title>
        <authorList>
            <person name="Han L."/>
        </authorList>
    </citation>
    <scope>NUCLEOTIDE SEQUENCE [LARGE SCALE GENOMIC DNA]</scope>
    <source>
        <strain evidence="7 8">NEAU-GS14</strain>
    </source>
</reference>
<dbReference type="InterPro" id="IPR036271">
    <property type="entry name" value="Tet_transcr_reg_TetR-rel_C_sf"/>
</dbReference>
<proteinExistence type="predicted"/>
<dbReference type="InterPro" id="IPR004111">
    <property type="entry name" value="Repressor_TetR_C"/>
</dbReference>
<evidence type="ECO:0000313" key="7">
    <source>
        <dbReference type="EMBL" id="TKK88662.1"/>
    </source>
</evidence>
<dbReference type="GO" id="GO:0003700">
    <property type="term" value="F:DNA-binding transcription factor activity"/>
    <property type="evidence" value="ECO:0007669"/>
    <property type="project" value="TreeGrafter"/>
</dbReference>
<keyword evidence="2 4" id="KW-0238">DNA-binding</keyword>
<sequence length="305" mass="34418">MTVPTPPWEKNEQEPKRPAKVPLSRDRIVDAAYVVLDREGYHRMSMRQVAAELGVAVSALYAHVQNKEELFKLMYERLFVGAGLPEPDPVNWMEQVKDFARAGRERLRAHRDLAWISMQHVPFTPELMPNVERLMAILRSGGLPDRVAAIAGDLLSTFLEGFTLEESTWEQRFKASTPEEWAEVMEQMESYFRDLPADDYPNLTAMAPYMTGETNDYRFELGLDVILRGLASYIDYPDGVQATVKTFDDETRSGSVYLDDGTEVPFPAAAFDAGPLRLLRPGQRVNIVLTDGVISFITLGTFPVP</sequence>
<evidence type="ECO:0000256" key="3">
    <source>
        <dbReference type="ARBA" id="ARBA00023163"/>
    </source>
</evidence>
<dbReference type="SUPFAM" id="SSF46689">
    <property type="entry name" value="Homeodomain-like"/>
    <property type="match status" value="1"/>
</dbReference>
<dbReference type="OrthoDB" id="329481at2"/>
<feature type="DNA-binding region" description="H-T-H motif" evidence="4">
    <location>
        <begin position="45"/>
        <end position="64"/>
    </location>
</feature>
<feature type="region of interest" description="Disordered" evidence="5">
    <location>
        <begin position="1"/>
        <end position="21"/>
    </location>
</feature>
<dbReference type="InterPro" id="IPR050109">
    <property type="entry name" value="HTH-type_TetR-like_transc_reg"/>
</dbReference>
<gene>
    <name evidence="7" type="ORF">FDA94_13445</name>
</gene>
<dbReference type="Pfam" id="PF00440">
    <property type="entry name" value="TetR_N"/>
    <property type="match status" value="1"/>
</dbReference>
<feature type="compositionally biased region" description="Basic and acidic residues" evidence="5">
    <location>
        <begin position="9"/>
        <end position="21"/>
    </location>
</feature>
<dbReference type="Proteomes" id="UP000308705">
    <property type="component" value="Unassembled WGS sequence"/>
</dbReference>
<keyword evidence="3" id="KW-0804">Transcription</keyword>
<dbReference type="InterPro" id="IPR001647">
    <property type="entry name" value="HTH_TetR"/>
</dbReference>
<accession>A0A4U3MJC4</accession>
<name>A0A4U3MJC4_9ACTN</name>
<evidence type="ECO:0000256" key="4">
    <source>
        <dbReference type="PROSITE-ProRule" id="PRU00335"/>
    </source>
</evidence>
<dbReference type="PRINTS" id="PR00455">
    <property type="entry name" value="HTHTETR"/>
</dbReference>
<keyword evidence="8" id="KW-1185">Reference proteome</keyword>
<dbReference type="SUPFAM" id="SSF48498">
    <property type="entry name" value="Tetracyclin repressor-like, C-terminal domain"/>
    <property type="match status" value="1"/>
</dbReference>
<comment type="caution">
    <text evidence="7">The sequence shown here is derived from an EMBL/GenBank/DDBJ whole genome shotgun (WGS) entry which is preliminary data.</text>
</comment>
<dbReference type="GO" id="GO:0045892">
    <property type="term" value="P:negative regulation of DNA-templated transcription"/>
    <property type="evidence" value="ECO:0007669"/>
    <property type="project" value="InterPro"/>
</dbReference>
<evidence type="ECO:0000256" key="1">
    <source>
        <dbReference type="ARBA" id="ARBA00023015"/>
    </source>
</evidence>